<evidence type="ECO:0000259" key="6">
    <source>
        <dbReference type="PROSITE" id="PS51536"/>
    </source>
</evidence>
<feature type="compositionally biased region" description="Polar residues" evidence="3">
    <location>
        <begin position="70"/>
        <end position="83"/>
    </location>
</feature>
<dbReference type="Pfam" id="PF09532">
    <property type="entry name" value="FDF"/>
    <property type="match status" value="1"/>
</dbReference>
<feature type="region of interest" description="Disordered" evidence="3">
    <location>
        <begin position="20"/>
        <end position="59"/>
    </location>
</feature>
<feature type="region of interest" description="Disordered" evidence="3">
    <location>
        <begin position="69"/>
        <end position="88"/>
    </location>
</feature>
<dbReference type="EMBL" id="MNCJ02000330">
    <property type="protein sequence ID" value="KAF5764053.1"/>
    <property type="molecule type" value="Genomic_DNA"/>
</dbReference>
<feature type="region of interest" description="Disordered" evidence="3">
    <location>
        <begin position="98"/>
        <end position="149"/>
    </location>
</feature>
<reference evidence="7" key="1">
    <citation type="journal article" date="2017" name="Nature">
        <title>The sunflower genome provides insights into oil metabolism, flowering and Asterid evolution.</title>
        <authorList>
            <person name="Badouin H."/>
            <person name="Gouzy J."/>
            <person name="Grassa C.J."/>
            <person name="Murat F."/>
            <person name="Staton S.E."/>
            <person name="Cottret L."/>
            <person name="Lelandais-Briere C."/>
            <person name="Owens G.L."/>
            <person name="Carrere S."/>
            <person name="Mayjonade B."/>
            <person name="Legrand L."/>
            <person name="Gill N."/>
            <person name="Kane N.C."/>
            <person name="Bowers J.E."/>
            <person name="Hubner S."/>
            <person name="Bellec A."/>
            <person name="Berard A."/>
            <person name="Berges H."/>
            <person name="Blanchet N."/>
            <person name="Boniface M.C."/>
            <person name="Brunel D."/>
            <person name="Catrice O."/>
            <person name="Chaidir N."/>
            <person name="Claudel C."/>
            <person name="Donnadieu C."/>
            <person name="Faraut T."/>
            <person name="Fievet G."/>
            <person name="Helmstetter N."/>
            <person name="King M."/>
            <person name="Knapp S.J."/>
            <person name="Lai Z."/>
            <person name="Le Paslier M.C."/>
            <person name="Lippi Y."/>
            <person name="Lorenzon L."/>
            <person name="Mandel J.R."/>
            <person name="Marage G."/>
            <person name="Marchand G."/>
            <person name="Marquand E."/>
            <person name="Bret-Mestries E."/>
            <person name="Morien E."/>
            <person name="Nambeesan S."/>
            <person name="Nguyen T."/>
            <person name="Pegot-Espagnet P."/>
            <person name="Pouilly N."/>
            <person name="Raftis F."/>
            <person name="Sallet E."/>
            <person name="Schiex T."/>
            <person name="Thomas J."/>
            <person name="Vandecasteele C."/>
            <person name="Vares D."/>
            <person name="Vear F."/>
            <person name="Vautrin S."/>
            <person name="Crespi M."/>
            <person name="Mangin B."/>
            <person name="Burke J.M."/>
            <person name="Salse J."/>
            <person name="Munos S."/>
            <person name="Vincourt P."/>
            <person name="Rieseberg L.H."/>
            <person name="Langlade N.B."/>
        </authorList>
    </citation>
    <scope>NUCLEOTIDE SEQUENCE</scope>
    <source>
        <tissue evidence="7">Leaves</tissue>
    </source>
</reference>
<evidence type="ECO:0000256" key="3">
    <source>
        <dbReference type="SAM" id="MobiDB-lite"/>
    </source>
</evidence>
<evidence type="ECO:0000313" key="8">
    <source>
        <dbReference type="Proteomes" id="UP000215914"/>
    </source>
</evidence>
<evidence type="ECO:0000259" key="4">
    <source>
        <dbReference type="PROSITE" id="PS51512"/>
    </source>
</evidence>
<evidence type="ECO:0000313" key="7">
    <source>
        <dbReference type="EMBL" id="KAF5764053.1"/>
    </source>
</evidence>
<feature type="compositionally biased region" description="Gly residues" evidence="3">
    <location>
        <begin position="105"/>
        <end position="137"/>
    </location>
</feature>
<dbReference type="InterPro" id="IPR025761">
    <property type="entry name" value="FFD_box"/>
</dbReference>
<protein>
    <submittedName>
        <fullName evidence="7">FDF domain-containing protein</fullName>
    </submittedName>
</protein>
<dbReference type="PANTHER" id="PTHR13586">
    <property type="entry name" value="SCD6 PROTEIN-RELATED"/>
    <property type="match status" value="1"/>
</dbReference>
<gene>
    <name evidence="7" type="ORF">HanXRQr2_Chr15g0687531</name>
</gene>
<dbReference type="PROSITE" id="PS51536">
    <property type="entry name" value="TFG"/>
    <property type="match status" value="1"/>
</dbReference>
<keyword evidence="8" id="KW-1185">Reference proteome</keyword>
<evidence type="ECO:0000256" key="1">
    <source>
        <dbReference type="PROSITE-ProRule" id="PRU00846"/>
    </source>
</evidence>
<comment type="caution">
    <text evidence="7">The sequence shown here is derived from an EMBL/GenBank/DDBJ whole genome shotgun (WGS) entry which is preliminary data.</text>
</comment>
<proteinExistence type="predicted"/>
<organism evidence="7 8">
    <name type="scientific">Helianthus annuus</name>
    <name type="common">Common sunflower</name>
    <dbReference type="NCBI Taxonomy" id="4232"/>
    <lineage>
        <taxon>Eukaryota</taxon>
        <taxon>Viridiplantae</taxon>
        <taxon>Streptophyta</taxon>
        <taxon>Embryophyta</taxon>
        <taxon>Tracheophyta</taxon>
        <taxon>Spermatophyta</taxon>
        <taxon>Magnoliopsida</taxon>
        <taxon>eudicotyledons</taxon>
        <taxon>Gunneridae</taxon>
        <taxon>Pentapetalae</taxon>
        <taxon>asterids</taxon>
        <taxon>campanulids</taxon>
        <taxon>Asterales</taxon>
        <taxon>Asteraceae</taxon>
        <taxon>Asteroideae</taxon>
        <taxon>Heliantheae alliance</taxon>
        <taxon>Heliantheae</taxon>
        <taxon>Helianthus</taxon>
    </lineage>
</organism>
<sequence length="149" mass="16848">MKFTEEFDFDAMNEKFNKDEVWGTLGKNRSGSKEKDENATDEEESEEEMDPNLPKVDVKPVYSKDDFFDTLSSNTSDRQSNYGRTRFSEQMKLDTETFGEFSRYRGGGRGGRGPYRGGRSRGGGYYGRGGYGYGGRGRGVRNQNAGNDY</sequence>
<dbReference type="InterPro" id="IPR025768">
    <property type="entry name" value="TFG_box"/>
</dbReference>
<feature type="compositionally biased region" description="Acidic residues" evidence="3">
    <location>
        <begin position="39"/>
        <end position="50"/>
    </location>
</feature>
<dbReference type="PANTHER" id="PTHR13586:SF0">
    <property type="entry name" value="TRAILER HITCH, ISOFORM H"/>
    <property type="match status" value="1"/>
</dbReference>
<evidence type="ECO:0000259" key="5">
    <source>
        <dbReference type="PROSITE" id="PS51513"/>
    </source>
</evidence>
<dbReference type="InterPro" id="IPR019050">
    <property type="entry name" value="FDF_dom"/>
</dbReference>
<feature type="domain" description="TFG box profile" evidence="6">
    <location>
        <begin position="82"/>
        <end position="102"/>
    </location>
</feature>
<accession>A0A9K3H2U9</accession>
<feature type="short sequence motif" description="FFD box" evidence="1">
    <location>
        <begin position="60"/>
        <end position="75"/>
    </location>
</feature>
<feature type="short sequence motif" description="TFG box" evidence="2">
    <location>
        <begin position="82"/>
        <end position="102"/>
    </location>
</feature>
<dbReference type="OrthoDB" id="21539at2759"/>
<dbReference type="PROSITE" id="PS51512">
    <property type="entry name" value="DFDF"/>
    <property type="match status" value="1"/>
</dbReference>
<dbReference type="PROSITE" id="PS51513">
    <property type="entry name" value="FFD"/>
    <property type="match status" value="1"/>
</dbReference>
<dbReference type="Proteomes" id="UP000215914">
    <property type="component" value="Unassembled WGS sequence"/>
</dbReference>
<dbReference type="AlphaFoldDB" id="A0A9K3H2U9"/>
<feature type="domain" description="DFDF" evidence="4">
    <location>
        <begin position="1"/>
        <end position="31"/>
    </location>
</feature>
<dbReference type="Gramene" id="mRNA:HanXRQr2_Chr15g0687531">
    <property type="protein sequence ID" value="mRNA:HanXRQr2_Chr15g0687531"/>
    <property type="gene ID" value="HanXRQr2_Chr15g0687531"/>
</dbReference>
<dbReference type="InterPro" id="IPR025762">
    <property type="entry name" value="DFDF"/>
</dbReference>
<evidence type="ECO:0000256" key="2">
    <source>
        <dbReference type="PROSITE-ProRule" id="PRU00869"/>
    </source>
</evidence>
<reference evidence="7" key="2">
    <citation type="submission" date="2020-06" db="EMBL/GenBank/DDBJ databases">
        <title>Helianthus annuus Genome sequencing and assembly Release 2.</title>
        <authorList>
            <person name="Gouzy J."/>
            <person name="Langlade N."/>
            <person name="Munos S."/>
        </authorList>
    </citation>
    <scope>NUCLEOTIDE SEQUENCE</scope>
    <source>
        <tissue evidence="7">Leaves</tissue>
    </source>
</reference>
<name>A0A9K3H2U9_HELAN</name>
<feature type="domain" description="FFD box profile" evidence="5">
    <location>
        <begin position="60"/>
        <end position="75"/>
    </location>
</feature>
<dbReference type="SMART" id="SM01199">
    <property type="entry name" value="FDF"/>
    <property type="match status" value="1"/>
</dbReference>